<evidence type="ECO:0000256" key="1">
    <source>
        <dbReference type="SAM" id="MobiDB-lite"/>
    </source>
</evidence>
<accession>A0A6A5X770</accession>
<keyword evidence="2" id="KW-0472">Membrane</keyword>
<evidence type="ECO:0000313" key="4">
    <source>
        <dbReference type="Proteomes" id="UP000799778"/>
    </source>
</evidence>
<keyword evidence="4" id="KW-1185">Reference proteome</keyword>
<feature type="region of interest" description="Disordered" evidence="1">
    <location>
        <begin position="189"/>
        <end position="219"/>
    </location>
</feature>
<keyword evidence="2" id="KW-0812">Transmembrane</keyword>
<dbReference type="RefSeq" id="XP_033377118.1">
    <property type="nucleotide sequence ID" value="XM_033531411.1"/>
</dbReference>
<proteinExistence type="predicted"/>
<name>A0A6A5X770_9PLEO</name>
<feature type="transmembrane region" description="Helical" evidence="2">
    <location>
        <begin position="21"/>
        <end position="48"/>
    </location>
</feature>
<evidence type="ECO:0000256" key="2">
    <source>
        <dbReference type="SAM" id="Phobius"/>
    </source>
</evidence>
<sequence>MSHDMNPGIMPNPRLRPKVQLLLAIPSAVLTDLGGGFAFVGTLLAAVLTDRGKVGRVKFVCLPCLFSLCLNEKVPGFSHAVWPFVGNSRRVVVCCSPALIPTSRRRNPRAHARLFRGGSAPLDLKKASLKRLVREKHTLKAAKTVAQERRPNQVLSTLRPTHQLSLDQTGYFERGSAYPISFDSELPGRYGGREPTFRHTGTTERHHHRPSQHSISARVSSFSNPDVRTQHNHHRADLSIPNFTELLTRLFSGLSLNSF</sequence>
<keyword evidence="2" id="KW-1133">Transmembrane helix</keyword>
<dbReference type="GeneID" id="54288808"/>
<feature type="compositionally biased region" description="Basic and acidic residues" evidence="1">
    <location>
        <begin position="191"/>
        <end position="204"/>
    </location>
</feature>
<protein>
    <submittedName>
        <fullName evidence="3">Uncharacterized protein</fullName>
    </submittedName>
</protein>
<gene>
    <name evidence="3" type="ORF">BU24DRAFT_456040</name>
</gene>
<evidence type="ECO:0000313" key="3">
    <source>
        <dbReference type="EMBL" id="KAF2008779.1"/>
    </source>
</evidence>
<organism evidence="3 4">
    <name type="scientific">Aaosphaeria arxii CBS 175.79</name>
    <dbReference type="NCBI Taxonomy" id="1450172"/>
    <lineage>
        <taxon>Eukaryota</taxon>
        <taxon>Fungi</taxon>
        <taxon>Dikarya</taxon>
        <taxon>Ascomycota</taxon>
        <taxon>Pezizomycotina</taxon>
        <taxon>Dothideomycetes</taxon>
        <taxon>Pleosporomycetidae</taxon>
        <taxon>Pleosporales</taxon>
        <taxon>Pleosporales incertae sedis</taxon>
        <taxon>Aaosphaeria</taxon>
    </lineage>
</organism>
<dbReference type="AlphaFoldDB" id="A0A6A5X770"/>
<dbReference type="EMBL" id="ML978081">
    <property type="protein sequence ID" value="KAF2008779.1"/>
    <property type="molecule type" value="Genomic_DNA"/>
</dbReference>
<reference evidence="3" key="1">
    <citation type="journal article" date="2020" name="Stud. Mycol.">
        <title>101 Dothideomycetes genomes: a test case for predicting lifestyles and emergence of pathogens.</title>
        <authorList>
            <person name="Haridas S."/>
            <person name="Albert R."/>
            <person name="Binder M."/>
            <person name="Bloem J."/>
            <person name="Labutti K."/>
            <person name="Salamov A."/>
            <person name="Andreopoulos B."/>
            <person name="Baker S."/>
            <person name="Barry K."/>
            <person name="Bills G."/>
            <person name="Bluhm B."/>
            <person name="Cannon C."/>
            <person name="Castanera R."/>
            <person name="Culley D."/>
            <person name="Daum C."/>
            <person name="Ezra D."/>
            <person name="Gonzalez J."/>
            <person name="Henrissat B."/>
            <person name="Kuo A."/>
            <person name="Liang C."/>
            <person name="Lipzen A."/>
            <person name="Lutzoni F."/>
            <person name="Magnuson J."/>
            <person name="Mondo S."/>
            <person name="Nolan M."/>
            <person name="Ohm R."/>
            <person name="Pangilinan J."/>
            <person name="Park H.-J."/>
            <person name="Ramirez L."/>
            <person name="Alfaro M."/>
            <person name="Sun H."/>
            <person name="Tritt A."/>
            <person name="Yoshinaga Y."/>
            <person name="Zwiers L.-H."/>
            <person name="Turgeon B."/>
            <person name="Goodwin S."/>
            <person name="Spatafora J."/>
            <person name="Crous P."/>
            <person name="Grigoriev I."/>
        </authorList>
    </citation>
    <scope>NUCLEOTIDE SEQUENCE</scope>
    <source>
        <strain evidence="3">CBS 175.79</strain>
    </source>
</reference>
<dbReference type="Proteomes" id="UP000799778">
    <property type="component" value="Unassembled WGS sequence"/>
</dbReference>